<keyword evidence="4" id="KW-0547">Nucleotide-binding</keyword>
<dbReference type="Gene3D" id="3.40.50.300">
    <property type="entry name" value="P-loop containing nucleotide triphosphate hydrolases"/>
    <property type="match status" value="2"/>
</dbReference>
<keyword evidence="5 8" id="KW-0067">ATP-binding</keyword>
<evidence type="ECO:0000256" key="3">
    <source>
        <dbReference type="ARBA" id="ARBA00022448"/>
    </source>
</evidence>
<evidence type="ECO:0000256" key="2">
    <source>
        <dbReference type="ARBA" id="ARBA00005417"/>
    </source>
</evidence>
<comment type="function">
    <text evidence="6">Involved in beta-(1--&gt;2)glucan export. Transmembrane domains (TMD) form a pore in the inner membrane and the ATP-binding domain (NBD) is responsible for energy generation.</text>
</comment>
<dbReference type="PROSITE" id="PS50893">
    <property type="entry name" value="ABC_TRANSPORTER_2"/>
    <property type="match status" value="2"/>
</dbReference>
<evidence type="ECO:0000259" key="7">
    <source>
        <dbReference type="PROSITE" id="PS50893"/>
    </source>
</evidence>
<comment type="caution">
    <text evidence="8">The sequence shown here is derived from an EMBL/GenBank/DDBJ whole genome shotgun (WGS) entry which is preliminary data.</text>
</comment>
<dbReference type="InterPro" id="IPR017871">
    <property type="entry name" value="ABC_transporter-like_CS"/>
</dbReference>
<keyword evidence="9" id="KW-1185">Reference proteome</keyword>
<dbReference type="NCBIfam" id="NF008453">
    <property type="entry name" value="PRK11308.1"/>
    <property type="match status" value="2"/>
</dbReference>
<accession>A0ABV4GJQ4</accession>
<dbReference type="InterPro" id="IPR013563">
    <property type="entry name" value="Oligopep_ABC_C"/>
</dbReference>
<dbReference type="NCBIfam" id="TIGR01727">
    <property type="entry name" value="oligo_HPY"/>
    <property type="match status" value="1"/>
</dbReference>
<protein>
    <submittedName>
        <fullName evidence="8">Peptide/nickel transport system ATP-binding protein</fullName>
    </submittedName>
</protein>
<feature type="domain" description="ABC transporter" evidence="7">
    <location>
        <begin position="8"/>
        <end position="260"/>
    </location>
</feature>
<dbReference type="InterPro" id="IPR003439">
    <property type="entry name" value="ABC_transporter-like_ATP-bd"/>
</dbReference>
<sequence>MISPVNILDVRNLTVTLDLGPRGTRAVLTDVNLSVGENEVLGIIGESGSGKTVLSRALVRWVTSPLEIESGAISYRGNDLLRLPRAKMQALRGRKIAYIGSDPASALDPTLPVGRQIVEKLKSIEPDISNGEAEGRVIRLLDAVKMPGAKQRFEEFPFQFSGGMMQRALIVDALVTNPDLLVADNITQPLDVTVAAQILRLLRELQRDFKTAILFVSSSFGVINEIAHRVLVLAGGRVVETQSVQKLLAAPQHAYTKQLIADIPRIWQSSTEAVADEVSPAANDVILSVRNVSRIYPARDRNKLFANQFVHAVRDASFDVRRGDNLAIVGESGCGKSTLSRLLSRLEVPDSGQILFMGEDIASMKAKRLLALRRKFQLLLQDPFSSIPPHLSIGRTIAEPLYVHGGLSRSEIRDRVAATMQEVGLSLDLFGKLPVGLSAGQRQRVSIARALVLDPELLILDETLSALDQVEQRKLLALFQRLQDQRGITYIYISHDLGMVRRACNRIAVIYLGRLVELADNRTTFIEPRHPYTRALLSAVPAVEERPFKAETYLLEGEPPNPIHIPAGCSFRPRCPFALDKCAIDDPPLAARGRDELAACHLTEIDPHHQ</sequence>
<comment type="similarity">
    <text evidence="2">Belongs to the ABC transporter superfamily.</text>
</comment>
<dbReference type="NCBIfam" id="NF007739">
    <property type="entry name" value="PRK10419.1"/>
    <property type="match status" value="2"/>
</dbReference>
<comment type="subcellular location">
    <subcellularLocation>
        <location evidence="1">Cell inner membrane</location>
        <topology evidence="1">Peripheral membrane protein</topology>
    </subcellularLocation>
</comment>
<name>A0ABV4GJQ4_9BRAD</name>
<dbReference type="Proteomes" id="UP001565474">
    <property type="component" value="Unassembled WGS sequence"/>
</dbReference>
<dbReference type="InterPro" id="IPR003593">
    <property type="entry name" value="AAA+_ATPase"/>
</dbReference>
<evidence type="ECO:0000256" key="6">
    <source>
        <dbReference type="ARBA" id="ARBA00024722"/>
    </source>
</evidence>
<reference evidence="8 9" key="1">
    <citation type="submission" date="2024-07" db="EMBL/GenBank/DDBJ databases">
        <title>Genomic Encyclopedia of Type Strains, Phase V (KMG-V): Genome sequencing to study the core and pangenomes of soil and plant-associated prokaryotes.</title>
        <authorList>
            <person name="Whitman W."/>
        </authorList>
    </citation>
    <scope>NUCLEOTIDE SEQUENCE [LARGE SCALE GENOMIC DNA]</scope>
    <source>
        <strain evidence="8 9">USDA 222</strain>
    </source>
</reference>
<proteinExistence type="inferred from homology"/>
<dbReference type="EMBL" id="JBGBZN010000002">
    <property type="protein sequence ID" value="MEY9472165.1"/>
    <property type="molecule type" value="Genomic_DNA"/>
</dbReference>
<dbReference type="GO" id="GO:0005524">
    <property type="term" value="F:ATP binding"/>
    <property type="evidence" value="ECO:0007669"/>
    <property type="project" value="UniProtKB-KW"/>
</dbReference>
<keyword evidence="3" id="KW-0813">Transport</keyword>
<dbReference type="PROSITE" id="PS00211">
    <property type="entry name" value="ABC_TRANSPORTER_1"/>
    <property type="match status" value="2"/>
</dbReference>
<evidence type="ECO:0000256" key="4">
    <source>
        <dbReference type="ARBA" id="ARBA00022741"/>
    </source>
</evidence>
<dbReference type="Pfam" id="PF00005">
    <property type="entry name" value="ABC_tran"/>
    <property type="match status" value="2"/>
</dbReference>
<evidence type="ECO:0000256" key="5">
    <source>
        <dbReference type="ARBA" id="ARBA00022840"/>
    </source>
</evidence>
<dbReference type="RefSeq" id="WP_244431539.1">
    <property type="nucleotide sequence ID" value="NZ_JBGBYD010000002.1"/>
</dbReference>
<dbReference type="PANTHER" id="PTHR43776">
    <property type="entry name" value="TRANSPORT ATP-BINDING PROTEIN"/>
    <property type="match status" value="1"/>
</dbReference>
<evidence type="ECO:0000313" key="8">
    <source>
        <dbReference type="EMBL" id="MEY9472165.1"/>
    </source>
</evidence>
<feature type="domain" description="ABC transporter" evidence="7">
    <location>
        <begin position="287"/>
        <end position="537"/>
    </location>
</feature>
<dbReference type="CDD" id="cd03257">
    <property type="entry name" value="ABC_NikE_OppD_transporters"/>
    <property type="match status" value="2"/>
</dbReference>
<dbReference type="SMART" id="SM00382">
    <property type="entry name" value="AAA"/>
    <property type="match status" value="2"/>
</dbReference>
<dbReference type="Pfam" id="PF08352">
    <property type="entry name" value="oligo_HPY"/>
    <property type="match status" value="2"/>
</dbReference>
<gene>
    <name evidence="8" type="ORF">ABH992_004564</name>
</gene>
<evidence type="ECO:0000256" key="1">
    <source>
        <dbReference type="ARBA" id="ARBA00004417"/>
    </source>
</evidence>
<organism evidence="8 9">
    <name type="scientific">Bradyrhizobium yuanmingense</name>
    <dbReference type="NCBI Taxonomy" id="108015"/>
    <lineage>
        <taxon>Bacteria</taxon>
        <taxon>Pseudomonadati</taxon>
        <taxon>Pseudomonadota</taxon>
        <taxon>Alphaproteobacteria</taxon>
        <taxon>Hyphomicrobiales</taxon>
        <taxon>Nitrobacteraceae</taxon>
        <taxon>Bradyrhizobium</taxon>
    </lineage>
</organism>
<dbReference type="InterPro" id="IPR027417">
    <property type="entry name" value="P-loop_NTPase"/>
</dbReference>
<dbReference type="InterPro" id="IPR050319">
    <property type="entry name" value="ABC_transp_ATP-bind"/>
</dbReference>
<dbReference type="SUPFAM" id="SSF52540">
    <property type="entry name" value="P-loop containing nucleoside triphosphate hydrolases"/>
    <property type="match status" value="2"/>
</dbReference>
<evidence type="ECO:0000313" key="9">
    <source>
        <dbReference type="Proteomes" id="UP001565474"/>
    </source>
</evidence>